<gene>
    <name evidence="4" type="ORF">GTZ93_23745</name>
</gene>
<dbReference type="PANTHER" id="PTHR47245">
    <property type="entry name" value="PEPTIDYLPROLYL ISOMERASE"/>
    <property type="match status" value="1"/>
</dbReference>
<evidence type="ECO:0000256" key="2">
    <source>
        <dbReference type="SAM" id="MobiDB-lite"/>
    </source>
</evidence>
<dbReference type="Proteomes" id="UP000537825">
    <property type="component" value="Unassembled WGS sequence"/>
</dbReference>
<dbReference type="PANTHER" id="PTHR47245:SF2">
    <property type="entry name" value="PEPTIDYL-PROLYL CIS-TRANS ISOMERASE HP_0175-RELATED"/>
    <property type="match status" value="1"/>
</dbReference>
<feature type="domain" description="PpiC" evidence="3">
    <location>
        <begin position="96"/>
        <end position="198"/>
    </location>
</feature>
<dbReference type="SUPFAM" id="SSF54534">
    <property type="entry name" value="FKBP-like"/>
    <property type="match status" value="1"/>
</dbReference>
<dbReference type="InterPro" id="IPR027304">
    <property type="entry name" value="Trigger_fact/SurA_dom_sf"/>
</dbReference>
<name>A0A7X4YC92_9BACT</name>
<dbReference type="InterPro" id="IPR046357">
    <property type="entry name" value="PPIase_dom_sf"/>
</dbReference>
<dbReference type="AlphaFoldDB" id="A0A7X4YC92"/>
<reference evidence="4 5" key="1">
    <citation type="submission" date="2020-01" db="EMBL/GenBank/DDBJ databases">
        <title>The draft genome sequence of Corallococcus exiguus DSM 14696.</title>
        <authorList>
            <person name="Zhang X."/>
            <person name="Zhu H."/>
        </authorList>
    </citation>
    <scope>NUCLEOTIDE SEQUENCE [LARGE SCALE GENOMIC DNA]</scope>
    <source>
        <strain evidence="4 5">DSM 14696</strain>
    </source>
</reference>
<evidence type="ECO:0000313" key="5">
    <source>
        <dbReference type="Proteomes" id="UP000537825"/>
    </source>
</evidence>
<dbReference type="InterPro" id="IPR023058">
    <property type="entry name" value="PPIase_PpiC_CS"/>
</dbReference>
<evidence type="ECO:0000256" key="1">
    <source>
        <dbReference type="PROSITE-ProRule" id="PRU00278"/>
    </source>
</evidence>
<dbReference type="RefSeq" id="WP_161663008.1">
    <property type="nucleotide sequence ID" value="NZ_CBCSLE010000021.1"/>
</dbReference>
<protein>
    <recommendedName>
        <fullName evidence="3">PpiC domain-containing protein</fullName>
    </recommendedName>
</protein>
<proteinExistence type="predicted"/>
<keyword evidence="1" id="KW-0697">Rotamase</keyword>
<feature type="region of interest" description="Disordered" evidence="2">
    <location>
        <begin position="241"/>
        <end position="264"/>
    </location>
</feature>
<evidence type="ECO:0000313" key="4">
    <source>
        <dbReference type="EMBL" id="NBC42819.1"/>
    </source>
</evidence>
<keyword evidence="5" id="KW-1185">Reference proteome</keyword>
<accession>A0A7X4YC92</accession>
<evidence type="ECO:0000259" key="3">
    <source>
        <dbReference type="PROSITE" id="PS50198"/>
    </source>
</evidence>
<keyword evidence="1" id="KW-0413">Isomerase</keyword>
<dbReference type="Gene3D" id="3.10.50.40">
    <property type="match status" value="1"/>
</dbReference>
<dbReference type="GO" id="GO:0003755">
    <property type="term" value="F:peptidyl-prolyl cis-trans isomerase activity"/>
    <property type="evidence" value="ECO:0007669"/>
    <property type="project" value="UniProtKB-KW"/>
</dbReference>
<dbReference type="PROSITE" id="PS50198">
    <property type="entry name" value="PPIC_PPIASE_2"/>
    <property type="match status" value="1"/>
</dbReference>
<comment type="caution">
    <text evidence="4">The sequence shown here is derived from an EMBL/GenBank/DDBJ whole genome shotgun (WGS) entry which is preliminary data.</text>
</comment>
<dbReference type="PROSITE" id="PS01096">
    <property type="entry name" value="PPIC_PPIASE_1"/>
    <property type="match status" value="1"/>
</dbReference>
<dbReference type="Pfam" id="PF00639">
    <property type="entry name" value="Rotamase"/>
    <property type="match status" value="1"/>
</dbReference>
<dbReference type="InterPro" id="IPR000297">
    <property type="entry name" value="PPIase_PpiC"/>
</dbReference>
<sequence length="264" mass="29314">MGRTDLRRADVELFASQRAPEPGGIQAQLDALIDRQRLAEEADTRGLDDRPDVRARLAAARREVLAQALVEEQLQGATEDKALRERYAAQKDALSRREIHVRHILVRVPQGADEAERRRARDRVNLLYARILGGEAFDKVARESSQDEVSAPRGGDLGPVLEGQVHAAFFEAAAALKPDEVGKPFETPYGLHIVQAISPVETRVPSFEEARGRLAAESRREAEARWMKDLRERVSVERFPQAMRPLEAGAPDAGTEGTQGEMSR</sequence>
<organism evidence="4 5">
    <name type="scientific">Corallococcus exiguus</name>
    <dbReference type="NCBI Taxonomy" id="83462"/>
    <lineage>
        <taxon>Bacteria</taxon>
        <taxon>Pseudomonadati</taxon>
        <taxon>Myxococcota</taxon>
        <taxon>Myxococcia</taxon>
        <taxon>Myxococcales</taxon>
        <taxon>Cystobacterineae</taxon>
        <taxon>Myxococcaceae</taxon>
        <taxon>Corallococcus</taxon>
    </lineage>
</organism>
<dbReference type="EMBL" id="JAAAPK010000006">
    <property type="protein sequence ID" value="NBC42819.1"/>
    <property type="molecule type" value="Genomic_DNA"/>
</dbReference>
<dbReference type="SUPFAM" id="SSF109998">
    <property type="entry name" value="Triger factor/SurA peptide-binding domain-like"/>
    <property type="match status" value="1"/>
</dbReference>
<dbReference type="InterPro" id="IPR050245">
    <property type="entry name" value="PrsA_foldase"/>
</dbReference>